<feature type="domain" description="Polysaccharide pyruvyl transferase" evidence="1">
    <location>
        <begin position="147"/>
        <end position="429"/>
    </location>
</feature>
<protein>
    <recommendedName>
        <fullName evidence="1">Polysaccharide pyruvyl transferase domain-containing protein</fullName>
    </recommendedName>
</protein>
<dbReference type="HOGENOM" id="CLU_037729_1_0_5"/>
<evidence type="ECO:0000313" key="3">
    <source>
        <dbReference type="Proteomes" id="UP000006512"/>
    </source>
</evidence>
<keyword evidence="3" id="KW-1185">Reference proteome</keyword>
<organism evidence="2 3">
    <name type="scientific">Asticcacaulis biprosthecium C19</name>
    <dbReference type="NCBI Taxonomy" id="715226"/>
    <lineage>
        <taxon>Bacteria</taxon>
        <taxon>Pseudomonadati</taxon>
        <taxon>Pseudomonadota</taxon>
        <taxon>Alphaproteobacteria</taxon>
        <taxon>Caulobacterales</taxon>
        <taxon>Caulobacteraceae</taxon>
        <taxon>Asticcacaulis</taxon>
    </lineage>
</organism>
<sequence>MPARSILGVAAVMSEFWIDQLTVEKVVLTGLRADSAVLEGGVDLFVNDVLWARLYPLAHAQAIQEAGGVLSIDVQLPCRLSEGFDRPDLRLAMAESGEPIGHSASRPLPRKRKARALVLIPAGHRYDHDKVRMHDWPVSQIIDTYSNIGDLMVYDSTLKLLDFEDIEVANIVDFKDIDVDRYNAEFDFAFLRGSNFIHEYMDWARAGELIERLKIPVFAIGVGAQAETRRPIDLPPEGQRVWAAIGDKCGSIGVRGIYSAEVLAHNGIKNVEVVGCPSLFRKRDRNLTLDLKHQADVRRIAFSLRRETGGNYCRDLETYLTLQRAFMLRLDQESHMTVTLHGEREEKAYFFRDHDRELPARETLFEEDWFQESNIFQMEDIYRNRMFFNTTVAAYDDFIATQDFAIGYRVHGILPALANGIPGMLVDYDERSAELAQTLNIPLIPESELKNASWRDFYTREAWSRFTRGFTEKYDTMRNYLTKNGVPHRL</sequence>
<reference evidence="3" key="1">
    <citation type="submission" date="2011-03" db="EMBL/GenBank/DDBJ databases">
        <title>Draft genome sequence of Brevundimonas diminuta.</title>
        <authorList>
            <person name="Brown P.J.B."/>
            <person name="Buechlein A."/>
            <person name="Hemmerich C."/>
            <person name="Brun Y.V."/>
        </authorList>
    </citation>
    <scope>NUCLEOTIDE SEQUENCE [LARGE SCALE GENOMIC DNA]</scope>
    <source>
        <strain evidence="3">C19</strain>
    </source>
</reference>
<accession>F4QM06</accession>
<dbReference type="eggNOG" id="COG2327">
    <property type="taxonomic scope" value="Bacteria"/>
</dbReference>
<dbReference type="EMBL" id="GL883077">
    <property type="protein sequence ID" value="EGF93578.1"/>
    <property type="molecule type" value="Genomic_DNA"/>
</dbReference>
<dbReference type="STRING" id="715226.ABI_20180"/>
<dbReference type="Pfam" id="PF04230">
    <property type="entry name" value="PS_pyruv_trans"/>
    <property type="match status" value="1"/>
</dbReference>
<dbReference type="InterPro" id="IPR007345">
    <property type="entry name" value="Polysacch_pyruvyl_Trfase"/>
</dbReference>
<proteinExistence type="predicted"/>
<evidence type="ECO:0000313" key="2">
    <source>
        <dbReference type="EMBL" id="EGF93578.1"/>
    </source>
</evidence>
<dbReference type="Proteomes" id="UP000006512">
    <property type="component" value="Unassembled WGS sequence"/>
</dbReference>
<name>F4QM06_9CAUL</name>
<gene>
    <name evidence="2" type="ORF">ABI_20180</name>
</gene>
<evidence type="ECO:0000259" key="1">
    <source>
        <dbReference type="Pfam" id="PF04230"/>
    </source>
</evidence>
<dbReference type="AlphaFoldDB" id="F4QM06"/>